<dbReference type="Gene3D" id="6.20.50.20">
    <property type="match status" value="1"/>
</dbReference>
<protein>
    <submittedName>
        <fullName evidence="2">Uncharacterized protein</fullName>
    </submittedName>
</protein>
<dbReference type="VEuPathDB" id="FungiDB:YALI0_D03355g"/>
<dbReference type="VEuPathDB" id="FungiDB:YALI1_D04277g"/>
<evidence type="ECO:0000256" key="1">
    <source>
        <dbReference type="SAM" id="MobiDB-lite"/>
    </source>
</evidence>
<dbReference type="Proteomes" id="UP000182444">
    <property type="component" value="Chromosome 1D"/>
</dbReference>
<feature type="compositionally biased region" description="Polar residues" evidence="1">
    <location>
        <begin position="138"/>
        <end position="154"/>
    </location>
</feature>
<dbReference type="AlphaFoldDB" id="A0A1D8ND29"/>
<dbReference type="KEGG" id="yli:2910571"/>
<gene>
    <name evidence="3" type="ORF">B0I71DRAFT_131799</name>
    <name evidence="2" type="ORF">YALI1_D04277g</name>
</gene>
<sequence>MTTIARAKTTDTDTDDPILCPLRVGHLLKSGESAFPTAFSQAYNKKALDEQKSFDALTATKTDPDTDICANCRIRWIPGWSVSVQIEFLTTKRKKAVRNLVYKCDKCSYKLKHALPAPGTARVKRMPAKKVKQESKVSKPTSCGSKSTLGSKPPQSKFGKAGKAAQNKNSLKAMLELKKQKEKEKSSLNLMDFMN</sequence>
<dbReference type="Proteomes" id="UP000256601">
    <property type="component" value="Unassembled WGS sequence"/>
</dbReference>
<dbReference type="EMBL" id="KZ858991">
    <property type="protein sequence ID" value="RDW25868.1"/>
    <property type="molecule type" value="Genomic_DNA"/>
</dbReference>
<evidence type="ECO:0000313" key="4">
    <source>
        <dbReference type="Proteomes" id="UP000182444"/>
    </source>
</evidence>
<name>A0A1D8ND29_YARLL</name>
<dbReference type="EMBL" id="CP017556">
    <property type="protein sequence ID" value="AOW03525.1"/>
    <property type="molecule type" value="Genomic_DNA"/>
</dbReference>
<reference evidence="3 5" key="2">
    <citation type="submission" date="2018-07" db="EMBL/GenBank/DDBJ databases">
        <title>Draft Genome Assemblies for Five Robust Yarrowia lipolytica Strains Exhibiting High Lipid Production and Pentose Sugar Utilization and Sugar Alcohol Secretion from Undetoxified Lignocellulosic Biomass Hydrolysates.</title>
        <authorList>
            <consortium name="DOE Joint Genome Institute"/>
            <person name="Walker C."/>
            <person name="Ryu S."/>
            <person name="Na H."/>
            <person name="Zane M."/>
            <person name="LaButti K."/>
            <person name="Lipzen A."/>
            <person name="Haridas S."/>
            <person name="Barry K."/>
            <person name="Grigoriev I.V."/>
            <person name="Quarterman J."/>
            <person name="Slininger P."/>
            <person name="Dien B."/>
            <person name="Trinh C.T."/>
        </authorList>
    </citation>
    <scope>NUCLEOTIDE SEQUENCE [LARGE SCALE GENOMIC DNA]</scope>
    <source>
        <strain evidence="3 5">YB392</strain>
    </source>
</reference>
<accession>A0A1D8ND29</accession>
<evidence type="ECO:0000313" key="5">
    <source>
        <dbReference type="Proteomes" id="UP000256601"/>
    </source>
</evidence>
<feature type="region of interest" description="Disordered" evidence="1">
    <location>
        <begin position="120"/>
        <end position="167"/>
    </location>
</feature>
<dbReference type="GeneID" id="2910571"/>
<evidence type="ECO:0000313" key="3">
    <source>
        <dbReference type="EMBL" id="RDW25868.1"/>
    </source>
</evidence>
<evidence type="ECO:0000313" key="2">
    <source>
        <dbReference type="EMBL" id="AOW03525.1"/>
    </source>
</evidence>
<proteinExistence type="predicted"/>
<organism evidence="2 4">
    <name type="scientific">Yarrowia lipolytica</name>
    <name type="common">Candida lipolytica</name>
    <dbReference type="NCBI Taxonomy" id="4952"/>
    <lineage>
        <taxon>Eukaryota</taxon>
        <taxon>Fungi</taxon>
        <taxon>Dikarya</taxon>
        <taxon>Ascomycota</taxon>
        <taxon>Saccharomycotina</taxon>
        <taxon>Dipodascomycetes</taxon>
        <taxon>Dipodascales</taxon>
        <taxon>Dipodascales incertae sedis</taxon>
        <taxon>Yarrowia</taxon>
    </lineage>
</organism>
<reference evidence="2 4" key="1">
    <citation type="journal article" date="2016" name="PLoS ONE">
        <title>Sequence Assembly of Yarrowia lipolytica Strain W29/CLIB89 Shows Transposable Element Diversity.</title>
        <authorList>
            <person name="Magnan C."/>
            <person name="Yu J."/>
            <person name="Chang I."/>
            <person name="Jahn E."/>
            <person name="Kanomata Y."/>
            <person name="Wu J."/>
            <person name="Zeller M."/>
            <person name="Oakes M."/>
            <person name="Baldi P."/>
            <person name="Sandmeyer S."/>
        </authorList>
    </citation>
    <scope>NUCLEOTIDE SEQUENCE [LARGE SCALE GENOMIC DNA]</scope>
    <source>
        <strain evidence="2">CLIB89</strain>
        <strain evidence="4">CLIB89(W29)</strain>
    </source>
</reference>